<keyword evidence="1" id="KW-1133">Transmembrane helix</keyword>
<reference evidence="2 3" key="1">
    <citation type="submission" date="2023-07" db="EMBL/GenBank/DDBJ databases">
        <title>Genomic Encyclopedia of Type Strains, Phase IV (KMG-IV): sequencing the most valuable type-strain genomes for metagenomic binning, comparative biology and taxonomic classification.</title>
        <authorList>
            <person name="Goeker M."/>
        </authorList>
    </citation>
    <scope>NUCLEOTIDE SEQUENCE [LARGE SCALE GENOMIC DNA]</scope>
    <source>
        <strain evidence="2 3">DSM 22170</strain>
    </source>
</reference>
<feature type="transmembrane region" description="Helical" evidence="1">
    <location>
        <begin position="43"/>
        <end position="61"/>
    </location>
</feature>
<dbReference type="EMBL" id="JAVDQH010000032">
    <property type="protein sequence ID" value="MDR6246563.1"/>
    <property type="molecule type" value="Genomic_DNA"/>
</dbReference>
<accession>A0ABU1J7W6</accession>
<keyword evidence="1" id="KW-0812">Transmembrane</keyword>
<evidence type="ECO:0000256" key="1">
    <source>
        <dbReference type="SAM" id="Phobius"/>
    </source>
</evidence>
<gene>
    <name evidence="2" type="ORF">JOC58_004508</name>
</gene>
<feature type="transmembrane region" description="Helical" evidence="1">
    <location>
        <begin position="16"/>
        <end position="36"/>
    </location>
</feature>
<comment type="caution">
    <text evidence="2">The sequence shown here is derived from an EMBL/GenBank/DDBJ whole genome shotgun (WGS) entry which is preliminary data.</text>
</comment>
<keyword evidence="1" id="KW-0472">Membrane</keyword>
<organism evidence="2 3">
    <name type="scientific">Paenibacillus hunanensis</name>
    <dbReference type="NCBI Taxonomy" id="539262"/>
    <lineage>
        <taxon>Bacteria</taxon>
        <taxon>Bacillati</taxon>
        <taxon>Bacillota</taxon>
        <taxon>Bacilli</taxon>
        <taxon>Bacillales</taxon>
        <taxon>Paenibacillaceae</taxon>
        <taxon>Paenibacillus</taxon>
    </lineage>
</organism>
<keyword evidence="3" id="KW-1185">Reference proteome</keyword>
<protein>
    <submittedName>
        <fullName evidence="2">Uncharacterized protein</fullName>
    </submittedName>
</protein>
<name>A0ABU1J7W6_9BACL</name>
<dbReference type="Proteomes" id="UP001185028">
    <property type="component" value="Unassembled WGS sequence"/>
</dbReference>
<evidence type="ECO:0000313" key="3">
    <source>
        <dbReference type="Proteomes" id="UP001185028"/>
    </source>
</evidence>
<sequence>MDTASIACTQQRTGTTLMMCVLPVLCCVQSILIYAFDMGGKCGAVFVPVGVIQLACCLHLSEMAVYPYINYAYADDSCSASIQNTP</sequence>
<evidence type="ECO:0000313" key="2">
    <source>
        <dbReference type="EMBL" id="MDR6246563.1"/>
    </source>
</evidence>
<proteinExistence type="predicted"/>